<dbReference type="GO" id="GO:0050515">
    <property type="term" value="F:4-(cytidine 5'-diphospho)-2-C-methyl-D-erythritol kinase activity"/>
    <property type="evidence" value="ECO:0007669"/>
    <property type="project" value="UniProtKB-UniRule"/>
</dbReference>
<evidence type="ECO:0000256" key="3">
    <source>
        <dbReference type="ARBA" id="ARBA00017473"/>
    </source>
</evidence>
<dbReference type="Gene3D" id="3.30.230.10">
    <property type="match status" value="1"/>
</dbReference>
<feature type="domain" description="GHMP kinase N-terminal" evidence="11">
    <location>
        <begin position="84"/>
        <end position="161"/>
    </location>
</feature>
<keyword evidence="8 10" id="KW-0414">Isoprene biosynthesis</keyword>
<keyword evidence="7 10" id="KW-0067">ATP-binding</keyword>
<keyword evidence="5 10" id="KW-0547">Nucleotide-binding</keyword>
<dbReference type="InterPro" id="IPR013750">
    <property type="entry name" value="GHMP_kinase_C_dom"/>
</dbReference>
<evidence type="ECO:0000256" key="7">
    <source>
        <dbReference type="ARBA" id="ARBA00022840"/>
    </source>
</evidence>
<reference evidence="14" key="1">
    <citation type="submission" date="2017-08" db="EMBL/GenBank/DDBJ databases">
        <title>A dynamic microbial community with high functional redundancy inhabits the cold, oxic subseafloor aquifer.</title>
        <authorList>
            <person name="Tully B.J."/>
            <person name="Wheat C.G."/>
            <person name="Glazer B.T."/>
            <person name="Huber J.A."/>
        </authorList>
    </citation>
    <scope>NUCLEOTIDE SEQUENCE [LARGE SCALE GENOMIC DNA]</scope>
</reference>
<proteinExistence type="inferred from homology"/>
<dbReference type="PANTHER" id="PTHR43527:SF2">
    <property type="entry name" value="4-DIPHOSPHOCYTIDYL-2-C-METHYL-D-ERYTHRITOL KINASE, CHLOROPLASTIC"/>
    <property type="match status" value="1"/>
</dbReference>
<feature type="active site" evidence="10">
    <location>
        <position position="153"/>
    </location>
</feature>
<sequence>MPASETNNTLTLLSPAKLNLFLHITGRRADGYHNLQTLFQLLDYGDSLSFRLDEGEGIALHSNNGRIPMDANLIILAADKLRHFAEMLAKDKGMDSPNFSAVEITLDKRLPMGAGLGGGSANAATTLLALNQLWQLNFSKATLAQIGLSLGADIPLFILGKSAWAEGVGEILQAIELPQRHYLVLTPHCEISTVEIFSHQQLTRDSSAIRMADFLDQLESNWIEQHCRNDCQKVSAMLYPEVDEALKWLHQYAPSRMTGTGASVFASFSTEQAAQEVLQNLPDNMSGFVAKGINSLE</sequence>
<evidence type="ECO:0000256" key="6">
    <source>
        <dbReference type="ARBA" id="ARBA00022777"/>
    </source>
</evidence>
<evidence type="ECO:0000256" key="1">
    <source>
        <dbReference type="ARBA" id="ARBA00009684"/>
    </source>
</evidence>
<evidence type="ECO:0000259" key="11">
    <source>
        <dbReference type="Pfam" id="PF00288"/>
    </source>
</evidence>
<comment type="pathway">
    <text evidence="10">Isoprenoid biosynthesis; isopentenyl diphosphate biosynthesis via DXP pathway; isopentenyl diphosphate from 1-deoxy-D-xylulose 5-phosphate: step 3/6.</text>
</comment>
<dbReference type="Gene3D" id="3.30.70.890">
    <property type="entry name" value="GHMP kinase, C-terminal domain"/>
    <property type="match status" value="1"/>
</dbReference>
<dbReference type="SUPFAM" id="SSF55060">
    <property type="entry name" value="GHMP Kinase, C-terminal domain"/>
    <property type="match status" value="1"/>
</dbReference>
<feature type="domain" description="GHMP kinase C-terminal" evidence="12">
    <location>
        <begin position="222"/>
        <end position="285"/>
    </location>
</feature>
<keyword evidence="4 10" id="KW-0808">Transferase</keyword>
<dbReference type="InterPro" id="IPR036554">
    <property type="entry name" value="GHMP_kinase_C_sf"/>
</dbReference>
<dbReference type="PANTHER" id="PTHR43527">
    <property type="entry name" value="4-DIPHOSPHOCYTIDYL-2-C-METHYL-D-ERYTHRITOL KINASE, CHLOROPLASTIC"/>
    <property type="match status" value="1"/>
</dbReference>
<feature type="active site" evidence="10">
    <location>
        <position position="17"/>
    </location>
</feature>
<evidence type="ECO:0000256" key="10">
    <source>
        <dbReference type="HAMAP-Rule" id="MF_00061"/>
    </source>
</evidence>
<dbReference type="InterPro" id="IPR020568">
    <property type="entry name" value="Ribosomal_Su5_D2-typ_SF"/>
</dbReference>
<name>A0A2A4MWH2_9GAMM</name>
<dbReference type="GO" id="GO:0016114">
    <property type="term" value="P:terpenoid biosynthetic process"/>
    <property type="evidence" value="ECO:0007669"/>
    <property type="project" value="UniProtKB-UniRule"/>
</dbReference>
<dbReference type="AlphaFoldDB" id="A0A2A4MWH2"/>
<comment type="similarity">
    <text evidence="1 10">Belongs to the GHMP kinase family. IspE subfamily.</text>
</comment>
<dbReference type="InterPro" id="IPR006204">
    <property type="entry name" value="GHMP_kinase_N_dom"/>
</dbReference>
<dbReference type="GO" id="GO:0019288">
    <property type="term" value="P:isopentenyl diphosphate biosynthetic process, methylerythritol 4-phosphate pathway"/>
    <property type="evidence" value="ECO:0007669"/>
    <property type="project" value="UniProtKB-UniRule"/>
</dbReference>
<feature type="binding site" evidence="10">
    <location>
        <begin position="111"/>
        <end position="121"/>
    </location>
    <ligand>
        <name>ATP</name>
        <dbReference type="ChEBI" id="CHEBI:30616"/>
    </ligand>
</feature>
<dbReference type="UniPathway" id="UPA00056">
    <property type="reaction ID" value="UER00094"/>
</dbReference>
<dbReference type="InterPro" id="IPR004424">
    <property type="entry name" value="IspE"/>
</dbReference>
<dbReference type="Pfam" id="PF08544">
    <property type="entry name" value="GHMP_kinases_C"/>
    <property type="match status" value="1"/>
</dbReference>
<evidence type="ECO:0000259" key="12">
    <source>
        <dbReference type="Pfam" id="PF08544"/>
    </source>
</evidence>
<evidence type="ECO:0000256" key="5">
    <source>
        <dbReference type="ARBA" id="ARBA00022741"/>
    </source>
</evidence>
<evidence type="ECO:0000256" key="4">
    <source>
        <dbReference type="ARBA" id="ARBA00022679"/>
    </source>
</evidence>
<dbReference type="HAMAP" id="MF_00061">
    <property type="entry name" value="IspE"/>
    <property type="match status" value="1"/>
</dbReference>
<dbReference type="InterPro" id="IPR014721">
    <property type="entry name" value="Ribsml_uS5_D2-typ_fold_subgr"/>
</dbReference>
<dbReference type="GO" id="GO:0005524">
    <property type="term" value="F:ATP binding"/>
    <property type="evidence" value="ECO:0007669"/>
    <property type="project" value="UniProtKB-UniRule"/>
</dbReference>
<evidence type="ECO:0000313" key="14">
    <source>
        <dbReference type="Proteomes" id="UP000218172"/>
    </source>
</evidence>
<keyword evidence="6 10" id="KW-0418">Kinase</keyword>
<comment type="caution">
    <text evidence="13">The sequence shown here is derived from an EMBL/GenBank/DDBJ whole genome shotgun (WGS) entry which is preliminary data.</text>
</comment>
<dbReference type="SUPFAM" id="SSF54211">
    <property type="entry name" value="Ribosomal protein S5 domain 2-like"/>
    <property type="match status" value="1"/>
</dbReference>
<organism evidence="13 14">
    <name type="scientific">SAR86 cluster bacterium</name>
    <dbReference type="NCBI Taxonomy" id="2030880"/>
    <lineage>
        <taxon>Bacteria</taxon>
        <taxon>Pseudomonadati</taxon>
        <taxon>Pseudomonadota</taxon>
        <taxon>Gammaproteobacteria</taxon>
        <taxon>SAR86 cluster</taxon>
    </lineage>
</organism>
<dbReference type="NCBIfam" id="TIGR00154">
    <property type="entry name" value="ispE"/>
    <property type="match status" value="1"/>
</dbReference>
<evidence type="ECO:0000256" key="8">
    <source>
        <dbReference type="ARBA" id="ARBA00023229"/>
    </source>
</evidence>
<evidence type="ECO:0000313" key="13">
    <source>
        <dbReference type="EMBL" id="PCH64202.1"/>
    </source>
</evidence>
<dbReference type="EC" id="2.7.1.148" evidence="2 10"/>
<gene>
    <name evidence="10" type="primary">ispE</name>
    <name evidence="13" type="ORF">COC19_00035</name>
</gene>
<protein>
    <recommendedName>
        <fullName evidence="3 10">4-diphosphocytidyl-2-C-methyl-D-erythritol kinase</fullName>
        <shortName evidence="10">CMK</shortName>
        <ecNumber evidence="2 10">2.7.1.148</ecNumber>
    </recommendedName>
    <alternativeName>
        <fullName evidence="9 10">4-(cytidine-5'-diphospho)-2-C-methyl-D-erythritol kinase</fullName>
    </alternativeName>
</protein>
<dbReference type="Pfam" id="PF00288">
    <property type="entry name" value="GHMP_kinases_N"/>
    <property type="match status" value="1"/>
</dbReference>
<evidence type="ECO:0000256" key="2">
    <source>
        <dbReference type="ARBA" id="ARBA00012052"/>
    </source>
</evidence>
<comment type="catalytic activity">
    <reaction evidence="10">
        <text>4-CDP-2-C-methyl-D-erythritol + ATP = 4-CDP-2-C-methyl-D-erythritol 2-phosphate + ADP + H(+)</text>
        <dbReference type="Rhea" id="RHEA:18437"/>
        <dbReference type="ChEBI" id="CHEBI:15378"/>
        <dbReference type="ChEBI" id="CHEBI:30616"/>
        <dbReference type="ChEBI" id="CHEBI:57823"/>
        <dbReference type="ChEBI" id="CHEBI:57919"/>
        <dbReference type="ChEBI" id="CHEBI:456216"/>
        <dbReference type="EC" id="2.7.1.148"/>
    </reaction>
</comment>
<evidence type="ECO:0000256" key="9">
    <source>
        <dbReference type="ARBA" id="ARBA00032554"/>
    </source>
</evidence>
<comment type="function">
    <text evidence="10">Catalyzes the phosphorylation of the position 2 hydroxy group of 4-diphosphocytidyl-2C-methyl-D-erythritol.</text>
</comment>
<accession>A0A2A4MWH2</accession>
<dbReference type="EMBL" id="NVQR01000001">
    <property type="protein sequence ID" value="PCH64202.1"/>
    <property type="molecule type" value="Genomic_DNA"/>
</dbReference>
<dbReference type="Proteomes" id="UP000218172">
    <property type="component" value="Unassembled WGS sequence"/>
</dbReference>
<dbReference type="PIRSF" id="PIRSF010376">
    <property type="entry name" value="IspE"/>
    <property type="match status" value="1"/>
</dbReference>